<dbReference type="VEuPathDB" id="FungiDB:HpaG811711"/>
<reference evidence="1" key="2">
    <citation type="submission" date="2015-06" db="UniProtKB">
        <authorList>
            <consortium name="EnsemblProtists"/>
        </authorList>
    </citation>
    <scope>IDENTIFICATION</scope>
    <source>
        <strain evidence="1">Emoy2</strain>
    </source>
</reference>
<dbReference type="HOGENOM" id="CLU_1443568_0_0_1"/>
<dbReference type="EnsemblProtists" id="HpaT811711">
    <property type="protein sequence ID" value="HpaP811711"/>
    <property type="gene ID" value="HpaG811711"/>
</dbReference>
<dbReference type="Proteomes" id="UP000011713">
    <property type="component" value="Unassembled WGS sequence"/>
</dbReference>
<evidence type="ECO:0008006" key="3">
    <source>
        <dbReference type="Google" id="ProtNLM"/>
    </source>
</evidence>
<organism evidence="1 2">
    <name type="scientific">Hyaloperonospora arabidopsidis (strain Emoy2)</name>
    <name type="common">Downy mildew agent</name>
    <name type="synonym">Peronospora arabidopsidis</name>
    <dbReference type="NCBI Taxonomy" id="559515"/>
    <lineage>
        <taxon>Eukaryota</taxon>
        <taxon>Sar</taxon>
        <taxon>Stramenopiles</taxon>
        <taxon>Oomycota</taxon>
        <taxon>Peronosporomycetes</taxon>
        <taxon>Peronosporales</taxon>
        <taxon>Peronosporaceae</taxon>
        <taxon>Hyaloperonospora</taxon>
    </lineage>
</organism>
<dbReference type="EMBL" id="JH598050">
    <property type="status" value="NOT_ANNOTATED_CDS"/>
    <property type="molecule type" value="Genomic_DNA"/>
</dbReference>
<dbReference type="AlphaFoldDB" id="M4BYR3"/>
<proteinExistence type="predicted"/>
<evidence type="ECO:0000313" key="2">
    <source>
        <dbReference type="Proteomes" id="UP000011713"/>
    </source>
</evidence>
<evidence type="ECO:0000313" key="1">
    <source>
        <dbReference type="EnsemblProtists" id="HpaP811711"/>
    </source>
</evidence>
<name>M4BYR3_HYAAE</name>
<keyword evidence="2" id="KW-1185">Reference proteome</keyword>
<accession>M4BYR3</accession>
<reference evidence="2" key="1">
    <citation type="journal article" date="2010" name="Science">
        <title>Signatures of adaptation to obligate biotrophy in the Hyaloperonospora arabidopsidis genome.</title>
        <authorList>
            <person name="Baxter L."/>
            <person name="Tripathy S."/>
            <person name="Ishaque N."/>
            <person name="Boot N."/>
            <person name="Cabral A."/>
            <person name="Kemen E."/>
            <person name="Thines M."/>
            <person name="Ah-Fong A."/>
            <person name="Anderson R."/>
            <person name="Badejoko W."/>
            <person name="Bittner-Eddy P."/>
            <person name="Boore J.L."/>
            <person name="Chibucos M.C."/>
            <person name="Coates M."/>
            <person name="Dehal P."/>
            <person name="Delehaunty K."/>
            <person name="Dong S."/>
            <person name="Downton P."/>
            <person name="Dumas B."/>
            <person name="Fabro G."/>
            <person name="Fronick C."/>
            <person name="Fuerstenberg S.I."/>
            <person name="Fulton L."/>
            <person name="Gaulin E."/>
            <person name="Govers F."/>
            <person name="Hughes L."/>
            <person name="Humphray S."/>
            <person name="Jiang R.H."/>
            <person name="Judelson H."/>
            <person name="Kamoun S."/>
            <person name="Kyung K."/>
            <person name="Meijer H."/>
            <person name="Minx P."/>
            <person name="Morris P."/>
            <person name="Nelson J."/>
            <person name="Phuntumart V."/>
            <person name="Qutob D."/>
            <person name="Rehmany A."/>
            <person name="Rougon-Cardoso A."/>
            <person name="Ryden P."/>
            <person name="Torto-Alalibo T."/>
            <person name="Studholme D."/>
            <person name="Wang Y."/>
            <person name="Win J."/>
            <person name="Wood J."/>
            <person name="Clifton S.W."/>
            <person name="Rogers J."/>
            <person name="Van den Ackerveken G."/>
            <person name="Jones J.D."/>
            <person name="McDowell J.M."/>
            <person name="Beynon J."/>
            <person name="Tyler B.M."/>
        </authorList>
    </citation>
    <scope>NUCLEOTIDE SEQUENCE [LARGE SCALE GENOMIC DNA]</scope>
    <source>
        <strain evidence="2">Emoy2</strain>
    </source>
</reference>
<dbReference type="eggNOG" id="ENOG502SP4C">
    <property type="taxonomic scope" value="Eukaryota"/>
</dbReference>
<sequence length="188" mass="22196">MSCVILHQIVNGIHWVIHRVSGVLPDVELELVRFQQRNHKRAFVFAAHPRLHLFPWCLNPTINNKHAIKALQRQPFLRAVREHRFNRDRDDCIFFRLATELFFTPVSPRPITQYDPGRQLTPPVGVLERLETFQQSCKPILSWDETYITIIILLLQSLLLYSVLQLDQFYELNYIYQRASSRACSPIF</sequence>
<dbReference type="InParanoid" id="M4BYR3"/>
<protein>
    <recommendedName>
        <fullName evidence="3">RxLR effector candidate protein</fullName>
    </recommendedName>
</protein>